<evidence type="ECO:0000313" key="3">
    <source>
        <dbReference type="Proteomes" id="UP001464891"/>
    </source>
</evidence>
<sequence>MPRHIKRLENGLLVQAYDREPDDESEELLTPDDKTQDECYPRFVHLKPGESLVLPDESKTTTSASRYPSQYEDLDEFLNSDPGAIDKLDSSSQSRRFDWRSYEPDESL</sequence>
<dbReference type="RefSeq" id="WP_190435411.1">
    <property type="nucleotide sequence ID" value="NZ_JAMPKM010000022.1"/>
</dbReference>
<dbReference type="EMBL" id="JAMPKM010000022">
    <property type="protein sequence ID" value="MEP0820217.1"/>
    <property type="molecule type" value="Genomic_DNA"/>
</dbReference>
<proteinExistence type="predicted"/>
<reference evidence="2 3" key="1">
    <citation type="submission" date="2022-04" db="EMBL/GenBank/DDBJ databases">
        <title>Positive selection, recombination, and allopatry shape intraspecific diversity of widespread and dominant cyanobacteria.</title>
        <authorList>
            <person name="Wei J."/>
            <person name="Shu W."/>
            <person name="Hu C."/>
        </authorList>
    </citation>
    <scope>NUCLEOTIDE SEQUENCE [LARGE SCALE GENOMIC DNA]</scope>
    <source>
        <strain evidence="2 3">GB2-A4</strain>
    </source>
</reference>
<comment type="caution">
    <text evidence="2">The sequence shown here is derived from an EMBL/GenBank/DDBJ whole genome shotgun (WGS) entry which is preliminary data.</text>
</comment>
<evidence type="ECO:0000256" key="1">
    <source>
        <dbReference type="SAM" id="MobiDB-lite"/>
    </source>
</evidence>
<dbReference type="Proteomes" id="UP001464891">
    <property type="component" value="Unassembled WGS sequence"/>
</dbReference>
<accession>A0ABV0JEK6</accession>
<name>A0ABV0JEK6_9CYAN</name>
<organism evidence="2 3">
    <name type="scientific">Trichocoleus desertorum GB2-A4</name>
    <dbReference type="NCBI Taxonomy" id="2933944"/>
    <lineage>
        <taxon>Bacteria</taxon>
        <taxon>Bacillati</taxon>
        <taxon>Cyanobacteriota</taxon>
        <taxon>Cyanophyceae</taxon>
        <taxon>Leptolyngbyales</taxon>
        <taxon>Trichocoleusaceae</taxon>
        <taxon>Trichocoleus</taxon>
    </lineage>
</organism>
<feature type="region of interest" description="Disordered" evidence="1">
    <location>
        <begin position="51"/>
        <end position="90"/>
    </location>
</feature>
<gene>
    <name evidence="2" type="ORF">NC998_24250</name>
</gene>
<protein>
    <submittedName>
        <fullName evidence="2">Uncharacterized protein</fullName>
    </submittedName>
</protein>
<evidence type="ECO:0000313" key="2">
    <source>
        <dbReference type="EMBL" id="MEP0820217.1"/>
    </source>
</evidence>
<feature type="region of interest" description="Disordered" evidence="1">
    <location>
        <begin position="16"/>
        <end position="36"/>
    </location>
</feature>
<feature type="compositionally biased region" description="Acidic residues" evidence="1">
    <location>
        <begin position="20"/>
        <end position="30"/>
    </location>
</feature>
<keyword evidence="3" id="KW-1185">Reference proteome</keyword>